<dbReference type="OrthoDB" id="79871at2759"/>
<evidence type="ECO:0000256" key="3">
    <source>
        <dbReference type="ARBA" id="ARBA00022833"/>
    </source>
</evidence>
<dbReference type="GO" id="GO:0006897">
    <property type="term" value="P:endocytosis"/>
    <property type="evidence" value="ECO:0007669"/>
    <property type="project" value="TreeGrafter"/>
</dbReference>
<dbReference type="InterPro" id="IPR000306">
    <property type="entry name" value="Znf_FYVE"/>
</dbReference>
<dbReference type="SUPFAM" id="SSF57903">
    <property type="entry name" value="FYVE/PHD zinc finger"/>
    <property type="match status" value="1"/>
</dbReference>
<dbReference type="InterPro" id="IPR011011">
    <property type="entry name" value="Znf_FYVE_PHD"/>
</dbReference>
<evidence type="ECO:0000313" key="7">
    <source>
        <dbReference type="EnsemblMetazoa" id="CapteP118123"/>
    </source>
</evidence>
<evidence type="ECO:0000313" key="8">
    <source>
        <dbReference type="Proteomes" id="UP000014760"/>
    </source>
</evidence>
<dbReference type="PROSITE" id="PS50178">
    <property type="entry name" value="ZF_FYVE"/>
    <property type="match status" value="1"/>
</dbReference>
<dbReference type="Gene3D" id="1.20.5.390">
    <property type="entry name" value="L1 transposable element, trimerization domain"/>
    <property type="match status" value="1"/>
</dbReference>
<organism evidence="6">
    <name type="scientific">Capitella teleta</name>
    <name type="common">Polychaete worm</name>
    <dbReference type="NCBI Taxonomy" id="283909"/>
    <lineage>
        <taxon>Eukaryota</taxon>
        <taxon>Metazoa</taxon>
        <taxon>Spiralia</taxon>
        <taxon>Lophotrochozoa</taxon>
        <taxon>Annelida</taxon>
        <taxon>Polychaeta</taxon>
        <taxon>Sedentaria</taxon>
        <taxon>Scolecida</taxon>
        <taxon>Capitellidae</taxon>
        <taxon>Capitella</taxon>
    </lineage>
</organism>
<dbReference type="GO" id="GO:0005545">
    <property type="term" value="F:1-phosphatidylinositol binding"/>
    <property type="evidence" value="ECO:0007669"/>
    <property type="project" value="TreeGrafter"/>
</dbReference>
<dbReference type="Gene3D" id="3.30.40.10">
    <property type="entry name" value="Zinc/RING finger domain, C3HC4 (zinc finger)"/>
    <property type="match status" value="1"/>
</dbReference>
<sequence length="126" mass="14324">NNDERRSLLERCLSSETQVQTLQEKAGELRRRLDDAQAGLLELGRENQSLQIFSNKAVTRKWADDSQVHSCMDCEKAFSVTVRKHHCRQCGNIYCNDCSSKTIATAASKKPVRVCNACYTDLSQRR</sequence>
<evidence type="ECO:0000313" key="6">
    <source>
        <dbReference type="EMBL" id="ELT92845.1"/>
    </source>
</evidence>
<dbReference type="InterPro" id="IPR013083">
    <property type="entry name" value="Znf_RING/FYVE/PHD"/>
</dbReference>
<gene>
    <name evidence="6" type="ORF">CAPTEDRAFT_118123</name>
</gene>
<reference evidence="8" key="1">
    <citation type="submission" date="2012-12" db="EMBL/GenBank/DDBJ databases">
        <authorList>
            <person name="Hellsten U."/>
            <person name="Grimwood J."/>
            <person name="Chapman J.A."/>
            <person name="Shapiro H."/>
            <person name="Aerts A."/>
            <person name="Otillar R.P."/>
            <person name="Terry A.Y."/>
            <person name="Boore J.L."/>
            <person name="Simakov O."/>
            <person name="Marletaz F."/>
            <person name="Cho S.-J."/>
            <person name="Edsinger-Gonzales E."/>
            <person name="Havlak P."/>
            <person name="Kuo D.-H."/>
            <person name="Larsson T."/>
            <person name="Lv J."/>
            <person name="Arendt D."/>
            <person name="Savage R."/>
            <person name="Osoegawa K."/>
            <person name="de Jong P."/>
            <person name="Lindberg D.R."/>
            <person name="Seaver E.C."/>
            <person name="Weisblat D.A."/>
            <person name="Putnam N.H."/>
            <person name="Grigoriev I.V."/>
            <person name="Rokhsar D.S."/>
        </authorList>
    </citation>
    <scope>NUCLEOTIDE SEQUENCE</scope>
    <source>
        <strain evidence="8">I ESC-2004</strain>
    </source>
</reference>
<dbReference type="STRING" id="283909.R7TP81"/>
<evidence type="ECO:0000256" key="1">
    <source>
        <dbReference type="ARBA" id="ARBA00022723"/>
    </source>
</evidence>
<keyword evidence="1" id="KW-0479">Metal-binding</keyword>
<dbReference type="EMBL" id="AMQN01013137">
    <property type="status" value="NOT_ANNOTATED_CDS"/>
    <property type="molecule type" value="Genomic_DNA"/>
</dbReference>
<keyword evidence="8" id="KW-1185">Reference proteome</keyword>
<protein>
    <recommendedName>
        <fullName evidence="5">FYVE-type domain-containing protein</fullName>
    </recommendedName>
</protein>
<dbReference type="Proteomes" id="UP000014760">
    <property type="component" value="Unassembled WGS sequence"/>
</dbReference>
<feature type="domain" description="FYVE-type" evidence="5">
    <location>
        <begin position="65"/>
        <end position="123"/>
    </location>
</feature>
<dbReference type="HOGENOM" id="CLU_129493_1_0_1"/>
<dbReference type="GO" id="GO:0008270">
    <property type="term" value="F:zinc ion binding"/>
    <property type="evidence" value="ECO:0007669"/>
    <property type="project" value="UniProtKB-KW"/>
</dbReference>
<dbReference type="PANTHER" id="PTHR23164">
    <property type="entry name" value="EARLY ENDOSOME ANTIGEN 1"/>
    <property type="match status" value="1"/>
</dbReference>
<evidence type="ECO:0000256" key="2">
    <source>
        <dbReference type="ARBA" id="ARBA00022771"/>
    </source>
</evidence>
<dbReference type="AlphaFoldDB" id="R7TP81"/>
<dbReference type="EnsemblMetazoa" id="CapteT118123">
    <property type="protein sequence ID" value="CapteP118123"/>
    <property type="gene ID" value="CapteG118123"/>
</dbReference>
<dbReference type="SUPFAM" id="SSF69979">
    <property type="entry name" value="Eea1 homodimerisation domain"/>
    <property type="match status" value="1"/>
</dbReference>
<evidence type="ECO:0000256" key="4">
    <source>
        <dbReference type="PROSITE-ProRule" id="PRU00091"/>
    </source>
</evidence>
<feature type="non-terminal residue" evidence="6">
    <location>
        <position position="1"/>
    </location>
</feature>
<dbReference type="SMART" id="SM00064">
    <property type="entry name" value="FYVE"/>
    <property type="match status" value="1"/>
</dbReference>
<reference evidence="6 8" key="2">
    <citation type="journal article" date="2013" name="Nature">
        <title>Insights into bilaterian evolution from three spiralian genomes.</title>
        <authorList>
            <person name="Simakov O."/>
            <person name="Marletaz F."/>
            <person name="Cho S.J."/>
            <person name="Edsinger-Gonzales E."/>
            <person name="Havlak P."/>
            <person name="Hellsten U."/>
            <person name="Kuo D.H."/>
            <person name="Larsson T."/>
            <person name="Lv J."/>
            <person name="Arendt D."/>
            <person name="Savage R."/>
            <person name="Osoegawa K."/>
            <person name="de Jong P."/>
            <person name="Grimwood J."/>
            <person name="Chapman J.A."/>
            <person name="Shapiro H."/>
            <person name="Aerts A."/>
            <person name="Otillar R.P."/>
            <person name="Terry A.Y."/>
            <person name="Boore J.L."/>
            <person name="Grigoriev I.V."/>
            <person name="Lindberg D.R."/>
            <person name="Seaver E.C."/>
            <person name="Weisblat D.A."/>
            <person name="Putnam N.H."/>
            <person name="Rokhsar D.S."/>
        </authorList>
    </citation>
    <scope>NUCLEOTIDE SEQUENCE</scope>
    <source>
        <strain evidence="6 8">I ESC-2004</strain>
    </source>
</reference>
<keyword evidence="2 4" id="KW-0863">Zinc-finger</keyword>
<dbReference type="EMBL" id="KB309980">
    <property type="protein sequence ID" value="ELT92845.1"/>
    <property type="molecule type" value="Genomic_DNA"/>
</dbReference>
<dbReference type="Pfam" id="PF01363">
    <property type="entry name" value="FYVE"/>
    <property type="match status" value="1"/>
</dbReference>
<proteinExistence type="predicted"/>
<dbReference type="PANTHER" id="PTHR23164:SF30">
    <property type="entry name" value="EARLY ENDOSOME ANTIGEN 1"/>
    <property type="match status" value="1"/>
</dbReference>
<reference evidence="7" key="3">
    <citation type="submission" date="2015-06" db="UniProtKB">
        <authorList>
            <consortium name="EnsemblMetazoa"/>
        </authorList>
    </citation>
    <scope>IDENTIFICATION</scope>
</reference>
<dbReference type="InterPro" id="IPR017455">
    <property type="entry name" value="Znf_FYVE-rel"/>
</dbReference>
<keyword evidence="3" id="KW-0862">Zinc</keyword>
<dbReference type="OMA" id="HRCIAND"/>
<accession>R7TP81</accession>
<dbReference type="GO" id="GO:0005769">
    <property type="term" value="C:early endosome"/>
    <property type="evidence" value="ECO:0007669"/>
    <property type="project" value="TreeGrafter"/>
</dbReference>
<name>R7TP81_CAPTE</name>
<dbReference type="CDD" id="cd15730">
    <property type="entry name" value="FYVE_EEA1"/>
    <property type="match status" value="1"/>
</dbReference>
<evidence type="ECO:0000259" key="5">
    <source>
        <dbReference type="PROSITE" id="PS50178"/>
    </source>
</evidence>